<dbReference type="PANTHER" id="PTHR46847">
    <property type="entry name" value="D-ALLOSE-BINDING PERIPLASMIC PROTEIN-RELATED"/>
    <property type="match status" value="1"/>
</dbReference>
<feature type="chain" id="PRO_5005298928" description="Periplasmic binding protein domain-containing protein" evidence="4">
    <location>
        <begin position="21"/>
        <end position="372"/>
    </location>
</feature>
<dbReference type="SUPFAM" id="SSF53822">
    <property type="entry name" value="Periplasmic binding protein-like I"/>
    <property type="match status" value="1"/>
</dbReference>
<organism evidence="6 7">
    <name type="scientific">Catenovulum maritimum</name>
    <dbReference type="NCBI Taxonomy" id="1513271"/>
    <lineage>
        <taxon>Bacteria</taxon>
        <taxon>Pseudomonadati</taxon>
        <taxon>Pseudomonadota</taxon>
        <taxon>Gammaproteobacteria</taxon>
        <taxon>Alteromonadales</taxon>
        <taxon>Alteromonadaceae</taxon>
        <taxon>Catenovulum</taxon>
    </lineage>
</organism>
<gene>
    <name evidence="6" type="ORF">XM47_01405</name>
</gene>
<dbReference type="GO" id="GO:0055085">
    <property type="term" value="P:transmembrane transport"/>
    <property type="evidence" value="ECO:0007669"/>
    <property type="project" value="UniProtKB-ARBA"/>
</dbReference>
<feature type="domain" description="Periplasmic binding protein" evidence="5">
    <location>
        <begin position="39"/>
        <end position="283"/>
    </location>
</feature>
<dbReference type="Proteomes" id="UP000037600">
    <property type="component" value="Unassembled WGS sequence"/>
</dbReference>
<dbReference type="OrthoDB" id="245475at2"/>
<evidence type="ECO:0000259" key="5">
    <source>
        <dbReference type="Pfam" id="PF13407"/>
    </source>
</evidence>
<dbReference type="GO" id="GO:0030313">
    <property type="term" value="C:cell envelope"/>
    <property type="evidence" value="ECO:0007669"/>
    <property type="project" value="UniProtKB-SubCell"/>
</dbReference>
<dbReference type="Pfam" id="PF13407">
    <property type="entry name" value="Peripla_BP_4"/>
    <property type="match status" value="1"/>
</dbReference>
<accession>A0A0J8H1A6</accession>
<comment type="subcellular location">
    <subcellularLocation>
        <location evidence="1">Cell envelope</location>
    </subcellularLocation>
</comment>
<dbReference type="AlphaFoldDB" id="A0A0J8H1A6"/>
<evidence type="ECO:0000256" key="1">
    <source>
        <dbReference type="ARBA" id="ARBA00004196"/>
    </source>
</evidence>
<evidence type="ECO:0000256" key="3">
    <source>
        <dbReference type="ARBA" id="ARBA00022729"/>
    </source>
</evidence>
<feature type="signal peptide" evidence="4">
    <location>
        <begin position="1"/>
        <end position="20"/>
    </location>
</feature>
<dbReference type="PROSITE" id="PS51257">
    <property type="entry name" value="PROKAR_LIPOPROTEIN"/>
    <property type="match status" value="1"/>
</dbReference>
<evidence type="ECO:0000256" key="2">
    <source>
        <dbReference type="ARBA" id="ARBA00007639"/>
    </source>
</evidence>
<dbReference type="PANTHER" id="PTHR46847:SF2">
    <property type="entry name" value="ABC TRANSPORTER SUGAR-BINDING PROTEIN"/>
    <property type="match status" value="1"/>
</dbReference>
<dbReference type="InterPro" id="IPR028082">
    <property type="entry name" value="Peripla_BP_I"/>
</dbReference>
<keyword evidence="3 4" id="KW-0732">Signal</keyword>
<dbReference type="GO" id="GO:0030246">
    <property type="term" value="F:carbohydrate binding"/>
    <property type="evidence" value="ECO:0007669"/>
    <property type="project" value="UniProtKB-ARBA"/>
</dbReference>
<evidence type="ECO:0000313" key="7">
    <source>
        <dbReference type="Proteomes" id="UP000037600"/>
    </source>
</evidence>
<evidence type="ECO:0000256" key="4">
    <source>
        <dbReference type="SAM" id="SignalP"/>
    </source>
</evidence>
<keyword evidence="7" id="KW-1185">Reference proteome</keyword>
<comment type="caution">
    <text evidence="6">The sequence shown here is derived from an EMBL/GenBank/DDBJ whole genome shotgun (WGS) entry which is preliminary data.</text>
</comment>
<dbReference type="STRING" id="1513271.XM47_01405"/>
<proteinExistence type="inferred from homology"/>
<dbReference type="Gene3D" id="3.40.50.2300">
    <property type="match status" value="2"/>
</dbReference>
<dbReference type="EMBL" id="LAZL01000002">
    <property type="protein sequence ID" value="KMT66803.1"/>
    <property type="molecule type" value="Genomic_DNA"/>
</dbReference>
<name>A0A0J8H1A6_9ALTE</name>
<reference evidence="6 7" key="1">
    <citation type="submission" date="2015-04" db="EMBL/GenBank/DDBJ databases">
        <title>Draft Genome Sequence of the Novel Agar-Digesting Marine Bacterium Q1.</title>
        <authorList>
            <person name="Li Y."/>
            <person name="Li D."/>
            <person name="Chen G."/>
            <person name="Du Z."/>
        </authorList>
    </citation>
    <scope>NUCLEOTIDE SEQUENCE [LARGE SCALE GENOMIC DNA]</scope>
    <source>
        <strain evidence="6 7">Q1</strain>
    </source>
</reference>
<dbReference type="CDD" id="cd06324">
    <property type="entry name" value="PBP1_ABC_sugar_binding-like"/>
    <property type="match status" value="1"/>
</dbReference>
<comment type="similarity">
    <text evidence="2">Belongs to the bacterial solute-binding protein 2 family.</text>
</comment>
<dbReference type="InterPro" id="IPR025997">
    <property type="entry name" value="SBP_2_dom"/>
</dbReference>
<evidence type="ECO:0000313" key="6">
    <source>
        <dbReference type="EMBL" id="KMT66803.1"/>
    </source>
</evidence>
<protein>
    <recommendedName>
        <fullName evidence="5">Periplasmic binding protein domain-containing protein</fullName>
    </recommendedName>
</protein>
<sequence>MRKVYCVILLLIMSCQHAIASKRVAWLAPMKADTNGQVVFNEGNQFWQLTHDFIIDAAKDLDIQVEIFLYDKNRFEMVAKANQITESKVAFDAVLFGNYQDKGNEVLEIFEKANIPVFTFITHFNHSNKQLIPRKSYKYWIGQFITDDVASGKILANALIDKASKINGKTPAMVAIGGEYGHSANIDRHLGLMSSVQTLNVDLKQYLFGSWKRSRGERVYRSITKRYPNLSVIWCANDELALGVSDAMKKRNETNVIIGGIDWNLESLAGVANGDIYASVGGHFLHGGFALVLIYDYLSGFDFAKASSEQQVTFSQTLLLLTQEDKIKVDKLLVSLKSKAIFDHLDFKSLSAAKQKKYKQYNFSIQDSLFLK</sequence>